<dbReference type="SUPFAM" id="SSF51445">
    <property type="entry name" value="(Trans)glycosidases"/>
    <property type="match status" value="1"/>
</dbReference>
<dbReference type="OrthoDB" id="59486at2"/>
<accession>A0A0R1PR05</accession>
<dbReference type="RefSeq" id="WP_025085685.1">
    <property type="nucleotide sequence ID" value="NZ_AZES01000045.1"/>
</dbReference>
<dbReference type="InterPro" id="IPR017853">
    <property type="entry name" value="GH"/>
</dbReference>
<dbReference type="EMBL" id="AZES01000045">
    <property type="protein sequence ID" value="KRL31443.1"/>
    <property type="molecule type" value="Genomic_DNA"/>
</dbReference>
<dbReference type="PANTHER" id="PTHR37836">
    <property type="entry name" value="LMO1036 PROTEIN"/>
    <property type="match status" value="1"/>
</dbReference>
<name>A0A0R1PR05_9LACO</name>
<proteinExistence type="predicted"/>
<dbReference type="Pfam" id="PF13204">
    <property type="entry name" value="Apiosidase"/>
    <property type="match status" value="1"/>
</dbReference>
<comment type="caution">
    <text evidence="2">The sequence shown here is derived from an EMBL/GenBank/DDBJ whole genome shotgun (WGS) entry which is preliminary data.</text>
</comment>
<sequence length="425" mass="49790">MLKVNNHQIYKDDKPFFYLADTCWSAFTNISNSDWKYYLDYRKQQGFDAIQINVLKQWDASGDDLNLYPFPITRHEDGSYSFDYTKINEKYFDRAEQMLFEMQKHDMVPVLVLMWCNYVPGTWASHLAINNQFPYEQIENYVKYVTNRFKKFNPIYFVSGDTDFPTEETIKYYREVFKVAKENDPNAIYTFHIKGRYEELPEEFKKQIDFFSYQSGHNFEGQHTAYDIPMHQRSLGFDKPIINTEPCYEQISYSRNMYGRYSAKDVRAASWSSVLSGANAGITYGAHGIWSWHHTGATFGVVEGEGFDSPFDWHDAIHFNGANDIAFLKHIMEKEFPNGCQPTNIKINKEESIRSAINDKKDKMIIYLPTNTKIDLKDSDFNEKNSHATITDLLTYNTKNLDWFKPKTLNMSNVQSDSIIILSKE</sequence>
<dbReference type="InterPro" id="IPR025277">
    <property type="entry name" value="Apiosidase-like_cat_dom"/>
</dbReference>
<feature type="domain" description="Apiosidase-like catalytic" evidence="1">
    <location>
        <begin position="9"/>
        <end position="334"/>
    </location>
</feature>
<evidence type="ECO:0000313" key="2">
    <source>
        <dbReference type="EMBL" id="KRL31443.1"/>
    </source>
</evidence>
<dbReference type="Gene3D" id="3.20.20.80">
    <property type="entry name" value="Glycosidases"/>
    <property type="match status" value="1"/>
</dbReference>
<evidence type="ECO:0000313" key="3">
    <source>
        <dbReference type="Proteomes" id="UP000051908"/>
    </source>
</evidence>
<dbReference type="PATRIC" id="fig|1122151.5.peg.2036"/>
<dbReference type="GeneID" id="96667646"/>
<evidence type="ECO:0000259" key="1">
    <source>
        <dbReference type="Pfam" id="PF13204"/>
    </source>
</evidence>
<organism evidence="2 3">
    <name type="scientific">Companilactobacillus paralimentarius DSM 13238 = JCM 10415</name>
    <dbReference type="NCBI Taxonomy" id="1122151"/>
    <lineage>
        <taxon>Bacteria</taxon>
        <taxon>Bacillati</taxon>
        <taxon>Bacillota</taxon>
        <taxon>Bacilli</taxon>
        <taxon>Lactobacillales</taxon>
        <taxon>Lactobacillaceae</taxon>
        <taxon>Companilactobacillus</taxon>
    </lineage>
</organism>
<dbReference type="PANTHER" id="PTHR37836:SF3">
    <property type="entry name" value="ENDOGLUCANASE"/>
    <property type="match status" value="1"/>
</dbReference>
<gene>
    <name evidence="2" type="ORF">FD33_GL001969</name>
</gene>
<protein>
    <submittedName>
        <fullName evidence="2">Beta-glucosidase</fullName>
    </submittedName>
</protein>
<dbReference type="AlphaFoldDB" id="A0A0R1PR05"/>
<reference evidence="2 3" key="1">
    <citation type="journal article" date="2015" name="Genome Announc.">
        <title>Expanding the biotechnology potential of lactobacilli through comparative genomics of 213 strains and associated genera.</title>
        <authorList>
            <person name="Sun Z."/>
            <person name="Harris H.M."/>
            <person name="McCann A."/>
            <person name="Guo C."/>
            <person name="Argimon S."/>
            <person name="Zhang W."/>
            <person name="Yang X."/>
            <person name="Jeffery I.B."/>
            <person name="Cooney J.C."/>
            <person name="Kagawa T.F."/>
            <person name="Liu W."/>
            <person name="Song Y."/>
            <person name="Salvetti E."/>
            <person name="Wrobel A."/>
            <person name="Rasinkangas P."/>
            <person name="Parkhill J."/>
            <person name="Rea M.C."/>
            <person name="O'Sullivan O."/>
            <person name="Ritari J."/>
            <person name="Douillard F.P."/>
            <person name="Paul Ross R."/>
            <person name="Yang R."/>
            <person name="Briner A.E."/>
            <person name="Felis G.E."/>
            <person name="de Vos W.M."/>
            <person name="Barrangou R."/>
            <person name="Klaenhammer T.R."/>
            <person name="Caufield P.W."/>
            <person name="Cui Y."/>
            <person name="Zhang H."/>
            <person name="O'Toole P.W."/>
        </authorList>
    </citation>
    <scope>NUCLEOTIDE SEQUENCE [LARGE SCALE GENOMIC DNA]</scope>
    <source>
        <strain evidence="2 3">DSM 13238</strain>
    </source>
</reference>
<dbReference type="Proteomes" id="UP000051908">
    <property type="component" value="Unassembled WGS sequence"/>
</dbReference>
<keyword evidence="3" id="KW-1185">Reference proteome</keyword>